<feature type="transmembrane region" description="Helical" evidence="5">
    <location>
        <begin position="333"/>
        <end position="355"/>
    </location>
</feature>
<feature type="transmembrane region" description="Helical" evidence="5">
    <location>
        <begin position="165"/>
        <end position="187"/>
    </location>
</feature>
<dbReference type="WBParaSite" id="SVE_0867900.1">
    <property type="protein sequence ID" value="SVE_0867900.1"/>
    <property type="gene ID" value="SVE_0867900"/>
</dbReference>
<accession>A0A0K0FIG0</accession>
<dbReference type="GO" id="GO:0008528">
    <property type="term" value="F:G protein-coupled peptide receptor activity"/>
    <property type="evidence" value="ECO:0007669"/>
    <property type="project" value="InterPro"/>
</dbReference>
<protein>
    <submittedName>
        <fullName evidence="8">G_PROTEIN_RECEP_F1_2 domain-containing protein</fullName>
    </submittedName>
</protein>
<feature type="transmembrane region" description="Helical" evidence="5">
    <location>
        <begin position="118"/>
        <end position="142"/>
    </location>
</feature>
<keyword evidence="3 5" id="KW-1133">Transmembrane helix</keyword>
<dbReference type="GO" id="GO:0005886">
    <property type="term" value="C:plasma membrane"/>
    <property type="evidence" value="ECO:0007669"/>
    <property type="project" value="TreeGrafter"/>
</dbReference>
<organism evidence="7 8">
    <name type="scientific">Strongyloides venezuelensis</name>
    <name type="common">Threadworm</name>
    <dbReference type="NCBI Taxonomy" id="75913"/>
    <lineage>
        <taxon>Eukaryota</taxon>
        <taxon>Metazoa</taxon>
        <taxon>Ecdysozoa</taxon>
        <taxon>Nematoda</taxon>
        <taxon>Chromadorea</taxon>
        <taxon>Rhabditida</taxon>
        <taxon>Tylenchina</taxon>
        <taxon>Panagrolaimomorpha</taxon>
        <taxon>Strongyloidoidea</taxon>
        <taxon>Strongyloididae</taxon>
        <taxon>Strongyloides</taxon>
    </lineage>
</organism>
<feature type="transmembrane region" description="Helical" evidence="5">
    <location>
        <begin position="296"/>
        <end position="321"/>
    </location>
</feature>
<dbReference type="Gene3D" id="1.20.1070.10">
    <property type="entry name" value="Rhodopsin 7-helix transmembrane proteins"/>
    <property type="match status" value="1"/>
</dbReference>
<evidence type="ECO:0000256" key="4">
    <source>
        <dbReference type="ARBA" id="ARBA00023136"/>
    </source>
</evidence>
<dbReference type="PROSITE" id="PS50262">
    <property type="entry name" value="G_PROTEIN_RECEP_F1_2"/>
    <property type="match status" value="1"/>
</dbReference>
<feature type="domain" description="G-protein coupled receptors family 1 profile" evidence="6">
    <location>
        <begin position="52"/>
        <end position="352"/>
    </location>
</feature>
<dbReference type="InterPro" id="IPR017452">
    <property type="entry name" value="GPCR_Rhodpsn_7TM"/>
</dbReference>
<comment type="subcellular location">
    <subcellularLocation>
        <location evidence="1">Membrane</location>
    </subcellularLocation>
</comment>
<reference evidence="7" key="1">
    <citation type="submission" date="2014-07" db="EMBL/GenBank/DDBJ databases">
        <authorList>
            <person name="Martin A.A"/>
            <person name="De Silva N."/>
        </authorList>
    </citation>
    <scope>NUCLEOTIDE SEQUENCE</scope>
</reference>
<evidence type="ECO:0000256" key="2">
    <source>
        <dbReference type="ARBA" id="ARBA00022692"/>
    </source>
</evidence>
<keyword evidence="7" id="KW-1185">Reference proteome</keyword>
<evidence type="ECO:0000256" key="5">
    <source>
        <dbReference type="SAM" id="Phobius"/>
    </source>
</evidence>
<dbReference type="SUPFAM" id="SSF81321">
    <property type="entry name" value="Family A G protein-coupled receptor-like"/>
    <property type="match status" value="1"/>
</dbReference>
<dbReference type="CDD" id="cd14978">
    <property type="entry name" value="7tmA_FMRFamide_R-like"/>
    <property type="match status" value="1"/>
</dbReference>
<evidence type="ECO:0000313" key="7">
    <source>
        <dbReference type="Proteomes" id="UP000035680"/>
    </source>
</evidence>
<evidence type="ECO:0000313" key="8">
    <source>
        <dbReference type="WBParaSite" id="SVE_0867900.1"/>
    </source>
</evidence>
<sequence length="500" mass="57411">MQRKLCPNDISLFSGNDTFTQLSLHYLGLFSALYAKPHGYICLVICIFGLVTNFVHVIVLTRRSLRKSAVNCIMTVVAFCDMGTMFTYLVYNLHYVLGYSFSTKSCSNKYSYGWNVFLYIHVIGSILLHSTTLWLAVAMAFLRRITLQSNSFNSTWQKAELARKICVIIFIFTFISIIPTILVHNIVKTNLWYPKNEGTECLKDYEGDKNISFPEYTIDFPEFVLKDNCRIFKGNLWLSGILNKVIPSLLLFFLSFSLMAKLKTAQEKRKKLLENGKKISSDNTVKRKYTDKTTAMLLAILIVFLMTEVPQGVVMIITAIYTNDGFNVLYRNLADILDLLSLINSSVNFIMYCVMSSRYRATFLQVVLNRKVQKFLANNNGVTNLFLTKEYIPSTSNGNQLLKIKTTTLGNNLNVESRHLEKKRNLISNGNKNMKSKGINKINKSQYREMKKIKSPNSGKKYIIHENKNDDYIELSDTNSIFDDKKYEDSISRIEDDIEI</sequence>
<evidence type="ECO:0000256" key="1">
    <source>
        <dbReference type="ARBA" id="ARBA00004370"/>
    </source>
</evidence>
<feature type="transmembrane region" description="Helical" evidence="5">
    <location>
        <begin position="245"/>
        <end position="262"/>
    </location>
</feature>
<evidence type="ECO:0000259" key="6">
    <source>
        <dbReference type="PROSITE" id="PS50262"/>
    </source>
</evidence>
<name>A0A0K0FIG0_STRVS</name>
<dbReference type="PANTHER" id="PTHR46273">
    <property type="entry name" value="MYOSUPPRESSIN RECEPTOR 1, ISOFORM B-RELATED"/>
    <property type="match status" value="1"/>
</dbReference>
<feature type="transmembrane region" description="Helical" evidence="5">
    <location>
        <begin position="72"/>
        <end position="91"/>
    </location>
</feature>
<dbReference type="InterPro" id="IPR019427">
    <property type="entry name" value="7TM_GPCR_serpentine_rcpt_Srw"/>
</dbReference>
<dbReference type="PANTHER" id="PTHR46273:SF2">
    <property type="entry name" value="G-PROTEIN COUPLED RECEPTORS FAMILY 1 PROFILE DOMAIN-CONTAINING PROTEIN"/>
    <property type="match status" value="1"/>
</dbReference>
<dbReference type="AlphaFoldDB" id="A0A0K0FIG0"/>
<dbReference type="STRING" id="75913.A0A0K0FIG0"/>
<evidence type="ECO:0000256" key="3">
    <source>
        <dbReference type="ARBA" id="ARBA00022989"/>
    </source>
</evidence>
<dbReference type="InterPro" id="IPR053219">
    <property type="entry name" value="GPCR_Dmsr-1"/>
</dbReference>
<keyword evidence="4 5" id="KW-0472">Membrane</keyword>
<dbReference type="Proteomes" id="UP000035680">
    <property type="component" value="Unassembled WGS sequence"/>
</dbReference>
<feature type="transmembrane region" description="Helical" evidence="5">
    <location>
        <begin position="38"/>
        <end position="60"/>
    </location>
</feature>
<keyword evidence="2 5" id="KW-0812">Transmembrane</keyword>
<dbReference type="Pfam" id="PF10324">
    <property type="entry name" value="7TM_GPCR_Srw"/>
    <property type="match status" value="1"/>
</dbReference>
<proteinExistence type="predicted"/>
<reference evidence="8" key="2">
    <citation type="submission" date="2015-08" db="UniProtKB">
        <authorList>
            <consortium name="WormBaseParasite"/>
        </authorList>
    </citation>
    <scope>IDENTIFICATION</scope>
</reference>